<proteinExistence type="predicted"/>
<sequence>MDTFYADMHVHIGRTAANQAVKITASNELTLDDIIDEATERKGIDMIGIVDCHNPSIQDELMSLINRGCAYEYEDGGIRHEGKQVTVIPACEIEVYDSCSQGPLHVIAYFPTLKKLLGFTNWYRDQVKNPFLSTQRIACSAKTLQKVVYEYQGLFVIAHAFTPFKSMYGSGVKVTLEEVFDRDKIDAIELGLSADVEMASYVPELLGIPFLTNSDAHSTGKIAREYHALAIEKPTFIEWERAIRNENDRYISAYYGLNPLLGKYFRTTCYHCRTQKEQGCRCPECGSEVEVKGVFDRIIALQESQQKATFKNDTSRPPYYHHVPLADLPGIGRRALEKLFTSLGTEMDILHRVSDKSIQGALPERLAQVVIAAKRHELSIEAGGGGSYGRVTYN</sequence>
<dbReference type="SUPFAM" id="SSF89550">
    <property type="entry name" value="PHP domain-like"/>
    <property type="match status" value="1"/>
</dbReference>
<dbReference type="EMBL" id="JACHHB010000004">
    <property type="protein sequence ID" value="MBB5172992.1"/>
    <property type="molecule type" value="Genomic_DNA"/>
</dbReference>
<gene>
    <name evidence="1" type="ORF">HNQ41_001155</name>
</gene>
<accession>A0A840QNN1</accession>
<evidence type="ECO:0000313" key="2">
    <source>
        <dbReference type="Proteomes" id="UP000551878"/>
    </source>
</evidence>
<comment type="caution">
    <text evidence="1">The sequence shown here is derived from an EMBL/GenBank/DDBJ whole genome shotgun (WGS) entry which is preliminary data.</text>
</comment>
<dbReference type="RefSeq" id="WP_184663445.1">
    <property type="nucleotide sequence ID" value="NZ_JACHHB010000004.1"/>
</dbReference>
<dbReference type="Proteomes" id="UP000551878">
    <property type="component" value="Unassembled WGS sequence"/>
</dbReference>
<dbReference type="Gene3D" id="3.20.20.140">
    <property type="entry name" value="Metal-dependent hydrolases"/>
    <property type="match status" value="1"/>
</dbReference>
<name>A0A840QNN1_9BACI</name>
<reference evidence="1 2" key="1">
    <citation type="submission" date="2020-08" db="EMBL/GenBank/DDBJ databases">
        <title>Genomic Encyclopedia of Type Strains, Phase IV (KMG-IV): sequencing the most valuable type-strain genomes for metagenomic binning, comparative biology and taxonomic classification.</title>
        <authorList>
            <person name="Goeker M."/>
        </authorList>
    </citation>
    <scope>NUCLEOTIDE SEQUENCE [LARGE SCALE GENOMIC DNA]</scope>
    <source>
        <strain evidence="1 2">DSM 24696</strain>
    </source>
</reference>
<dbReference type="InterPro" id="IPR016195">
    <property type="entry name" value="Pol/histidinol_Pase-like"/>
</dbReference>
<dbReference type="PANTHER" id="PTHR40084">
    <property type="entry name" value="PHOSPHOHYDROLASE, PHP FAMILY"/>
    <property type="match status" value="1"/>
</dbReference>
<dbReference type="AlphaFoldDB" id="A0A840QNN1"/>
<evidence type="ECO:0000313" key="1">
    <source>
        <dbReference type="EMBL" id="MBB5172992.1"/>
    </source>
</evidence>
<protein>
    <submittedName>
        <fullName evidence="1">Uncharacterized protein (TIGR00375 family)</fullName>
    </submittedName>
</protein>
<organism evidence="1 2">
    <name type="scientific">Texcoconibacillus texcoconensis</name>
    <dbReference type="NCBI Taxonomy" id="1095777"/>
    <lineage>
        <taxon>Bacteria</taxon>
        <taxon>Bacillati</taxon>
        <taxon>Bacillota</taxon>
        <taxon>Bacilli</taxon>
        <taxon>Bacillales</taxon>
        <taxon>Bacillaceae</taxon>
        <taxon>Texcoconibacillus</taxon>
    </lineage>
</organism>
<keyword evidence="2" id="KW-1185">Reference proteome</keyword>
<dbReference type="PANTHER" id="PTHR40084:SF1">
    <property type="entry name" value="PHOSPHOTRANSFERASE"/>
    <property type="match status" value="1"/>
</dbReference>
<dbReference type="CDD" id="cd19067">
    <property type="entry name" value="PfuEndoQ-like"/>
    <property type="match status" value="1"/>
</dbReference>